<sequence length="132" mass="14423">MTLSSKVSTRDTYMEIQSILEAYSLYPHKGLKDDMHSQSSMNKINQEWVEKKLSASQDAVPVAVILLGLDAVPVVLLSLDAVPDAFLLLGLDTDPSASSSWAQRATLRASSSYGATLTPMPSTNILIRDRRN</sequence>
<reference evidence="1 2" key="1">
    <citation type="journal article" date="2019" name="Sci. Rep.">
        <title>A high-quality genome of Eragrostis curvula grass provides insights into Poaceae evolution and supports new strategies to enhance forage quality.</title>
        <authorList>
            <person name="Carballo J."/>
            <person name="Santos B.A.C.M."/>
            <person name="Zappacosta D."/>
            <person name="Garbus I."/>
            <person name="Selva J.P."/>
            <person name="Gallo C.A."/>
            <person name="Diaz A."/>
            <person name="Albertini E."/>
            <person name="Caccamo M."/>
            <person name="Echenique V."/>
        </authorList>
    </citation>
    <scope>NUCLEOTIDE SEQUENCE [LARGE SCALE GENOMIC DNA]</scope>
    <source>
        <strain evidence="2">cv. Victoria</strain>
        <tissue evidence="1">Leaf</tissue>
    </source>
</reference>
<dbReference type="AlphaFoldDB" id="A0A5J9VTI6"/>
<comment type="caution">
    <text evidence="1">The sequence shown here is derived from an EMBL/GenBank/DDBJ whole genome shotgun (WGS) entry which is preliminary data.</text>
</comment>
<gene>
    <name evidence="1" type="ORF">EJB05_12575</name>
</gene>
<proteinExistence type="predicted"/>
<dbReference type="Proteomes" id="UP000324897">
    <property type="component" value="Chromosome 4"/>
</dbReference>
<name>A0A5J9VTI6_9POAL</name>
<feature type="non-terminal residue" evidence="1">
    <location>
        <position position="1"/>
    </location>
</feature>
<keyword evidence="2" id="KW-1185">Reference proteome</keyword>
<dbReference type="Gramene" id="TVU39168">
    <property type="protein sequence ID" value="TVU39168"/>
    <property type="gene ID" value="EJB05_12575"/>
</dbReference>
<organism evidence="1 2">
    <name type="scientific">Eragrostis curvula</name>
    <name type="common">weeping love grass</name>
    <dbReference type="NCBI Taxonomy" id="38414"/>
    <lineage>
        <taxon>Eukaryota</taxon>
        <taxon>Viridiplantae</taxon>
        <taxon>Streptophyta</taxon>
        <taxon>Embryophyta</taxon>
        <taxon>Tracheophyta</taxon>
        <taxon>Spermatophyta</taxon>
        <taxon>Magnoliopsida</taxon>
        <taxon>Liliopsida</taxon>
        <taxon>Poales</taxon>
        <taxon>Poaceae</taxon>
        <taxon>PACMAD clade</taxon>
        <taxon>Chloridoideae</taxon>
        <taxon>Eragrostideae</taxon>
        <taxon>Eragrostidinae</taxon>
        <taxon>Eragrostis</taxon>
    </lineage>
</organism>
<evidence type="ECO:0000313" key="1">
    <source>
        <dbReference type="EMBL" id="TVU39168.1"/>
    </source>
</evidence>
<protein>
    <submittedName>
        <fullName evidence="1">Uncharacterized protein</fullName>
    </submittedName>
</protein>
<dbReference type="EMBL" id="RWGY01000007">
    <property type="protein sequence ID" value="TVU39168.1"/>
    <property type="molecule type" value="Genomic_DNA"/>
</dbReference>
<evidence type="ECO:0000313" key="2">
    <source>
        <dbReference type="Proteomes" id="UP000324897"/>
    </source>
</evidence>
<accession>A0A5J9VTI6</accession>